<proteinExistence type="predicted"/>
<evidence type="ECO:0000313" key="1">
    <source>
        <dbReference type="EMBL" id="EER30677.1"/>
    </source>
</evidence>
<dbReference type="InterPro" id="IPR013078">
    <property type="entry name" value="His_Pase_superF_clade-1"/>
</dbReference>
<dbReference type="AlphaFoldDB" id="C5MHY0"/>
<dbReference type="SUPFAM" id="SSF53254">
    <property type="entry name" value="Phosphoglycerate mutase-like"/>
    <property type="match status" value="1"/>
</dbReference>
<gene>
    <name evidence="1" type="ORF">CTRG_05673</name>
</gene>
<protein>
    <recommendedName>
        <fullName evidence="3">Phosphoglycerate mutase</fullName>
    </recommendedName>
</protein>
<dbReference type="Gene3D" id="3.40.50.1240">
    <property type="entry name" value="Phosphoglycerate mutase-like"/>
    <property type="match status" value="1"/>
</dbReference>
<dbReference type="InterPro" id="IPR050275">
    <property type="entry name" value="PGM_Phosphatase"/>
</dbReference>
<reference evidence="1 2" key="1">
    <citation type="journal article" date="2009" name="Nature">
        <title>Evolution of pathogenicity and sexual reproduction in eight Candida genomes.</title>
        <authorList>
            <person name="Butler G."/>
            <person name="Rasmussen M.D."/>
            <person name="Lin M.F."/>
            <person name="Santos M.A."/>
            <person name="Sakthikumar S."/>
            <person name="Munro C.A."/>
            <person name="Rheinbay E."/>
            <person name="Grabherr M."/>
            <person name="Forche A."/>
            <person name="Reedy J.L."/>
            <person name="Agrafioti I."/>
            <person name="Arnaud M.B."/>
            <person name="Bates S."/>
            <person name="Brown A.J."/>
            <person name="Brunke S."/>
            <person name="Costanzo M.C."/>
            <person name="Fitzpatrick D.A."/>
            <person name="de Groot P.W."/>
            <person name="Harris D."/>
            <person name="Hoyer L.L."/>
            <person name="Hube B."/>
            <person name="Klis F.M."/>
            <person name="Kodira C."/>
            <person name="Lennard N."/>
            <person name="Logue M.E."/>
            <person name="Martin R."/>
            <person name="Neiman A.M."/>
            <person name="Nikolaou E."/>
            <person name="Quail M.A."/>
            <person name="Quinn J."/>
            <person name="Santos M.C."/>
            <person name="Schmitzberger F.F."/>
            <person name="Sherlock G."/>
            <person name="Shah P."/>
            <person name="Silverstein K.A."/>
            <person name="Skrzypek M.S."/>
            <person name="Soll D."/>
            <person name="Staggs R."/>
            <person name="Stansfield I."/>
            <person name="Stumpf M.P."/>
            <person name="Sudbery P.E."/>
            <person name="Srikantha T."/>
            <person name="Zeng Q."/>
            <person name="Berman J."/>
            <person name="Berriman M."/>
            <person name="Heitman J."/>
            <person name="Gow N.A."/>
            <person name="Lorenz M.C."/>
            <person name="Birren B.W."/>
            <person name="Kellis M."/>
            <person name="Cuomo C.A."/>
        </authorList>
    </citation>
    <scope>NUCLEOTIDE SEQUENCE [LARGE SCALE GENOMIC DNA]</scope>
    <source>
        <strain evidence="2">ATCC MYA-3404 / T1</strain>
    </source>
</reference>
<dbReference type="CDD" id="cd07067">
    <property type="entry name" value="HP_PGM_like"/>
    <property type="match status" value="1"/>
</dbReference>
<name>C5MHY0_CANTT</name>
<dbReference type="EMBL" id="GG692403">
    <property type="protein sequence ID" value="EER30677.1"/>
    <property type="molecule type" value="Genomic_DNA"/>
</dbReference>
<dbReference type="eggNOG" id="KOG4754">
    <property type="taxonomic scope" value="Eukaryota"/>
</dbReference>
<sequence>MSKSIPNPTDIRESRVSDSDRTEYAKLYNKHIDEQPFHWEFSVVPGMFKQSSSQTDETTFDTVKSHFGVIPTWDEVVETLNSLNENSNSDEVQYKLFILARHGQGVHNLKYNEDPVAWDAKWNRLYTDGVSTWGPDPQLTELGIEQALDNNKTWKQELVNNKYNNKDLIKPTRFFSSPFSRSIDTLFNTWKDIVDLKEVKPLIQEQWRETIGMSTCDQRSPRSVIAKRYEDLGFVIEPGFAEEDIYWTPDHRETVAELALRQHKGFEEIFNNHTNDKIVNITSHSNAIRAQLVALGHRQFAISTGGTIPVFVKAVKVK</sequence>
<dbReference type="GO" id="GO:0005737">
    <property type="term" value="C:cytoplasm"/>
    <property type="evidence" value="ECO:0007669"/>
    <property type="project" value="TreeGrafter"/>
</dbReference>
<evidence type="ECO:0008006" key="3">
    <source>
        <dbReference type="Google" id="ProtNLM"/>
    </source>
</evidence>
<keyword evidence="2" id="KW-1185">Reference proteome</keyword>
<accession>C5MHY0</accession>
<organism evidence="1 2">
    <name type="scientific">Candida tropicalis (strain ATCC MYA-3404 / T1)</name>
    <name type="common">Yeast</name>
    <dbReference type="NCBI Taxonomy" id="294747"/>
    <lineage>
        <taxon>Eukaryota</taxon>
        <taxon>Fungi</taxon>
        <taxon>Dikarya</taxon>
        <taxon>Ascomycota</taxon>
        <taxon>Saccharomycotina</taxon>
        <taxon>Pichiomycetes</taxon>
        <taxon>Debaryomycetaceae</taxon>
        <taxon>Candida/Lodderomyces clade</taxon>
        <taxon>Candida</taxon>
    </lineage>
</organism>
<dbReference type="GeneID" id="8300888"/>
<dbReference type="KEGG" id="ctp:CTRG_05673"/>
<dbReference type="Proteomes" id="UP000002037">
    <property type="component" value="Unassembled WGS sequence"/>
</dbReference>
<dbReference type="OrthoDB" id="496981at2759"/>
<dbReference type="PANTHER" id="PTHR48100:SF1">
    <property type="entry name" value="HISTIDINE PHOSPHATASE FAMILY PROTEIN-RELATED"/>
    <property type="match status" value="1"/>
</dbReference>
<dbReference type="VEuPathDB" id="FungiDB:CTRG_05673"/>
<dbReference type="GO" id="GO:0016791">
    <property type="term" value="F:phosphatase activity"/>
    <property type="evidence" value="ECO:0007669"/>
    <property type="project" value="TreeGrafter"/>
</dbReference>
<dbReference type="Pfam" id="PF00300">
    <property type="entry name" value="His_Phos_1"/>
    <property type="match status" value="1"/>
</dbReference>
<dbReference type="HOGENOM" id="CLU_039184_0_0_1"/>
<dbReference type="RefSeq" id="XP_002551375.1">
    <property type="nucleotide sequence ID" value="XM_002551329.1"/>
</dbReference>
<dbReference type="InterPro" id="IPR029033">
    <property type="entry name" value="His_PPase_superfam"/>
</dbReference>
<dbReference type="PANTHER" id="PTHR48100">
    <property type="entry name" value="BROAD-SPECIFICITY PHOSPHATASE YOR283W-RELATED"/>
    <property type="match status" value="1"/>
</dbReference>
<evidence type="ECO:0000313" key="2">
    <source>
        <dbReference type="Proteomes" id="UP000002037"/>
    </source>
</evidence>